<reference evidence="2" key="1">
    <citation type="journal article" date="2019" name="Int. J. Syst. Evol. Microbiol.">
        <title>The Global Catalogue of Microorganisms (GCM) 10K type strain sequencing project: providing services to taxonomists for standard genome sequencing and annotation.</title>
        <authorList>
            <consortium name="The Broad Institute Genomics Platform"/>
            <consortium name="The Broad Institute Genome Sequencing Center for Infectious Disease"/>
            <person name="Wu L."/>
            <person name="Ma J."/>
        </authorList>
    </citation>
    <scope>NUCLEOTIDE SEQUENCE [LARGE SCALE GENOMIC DNA]</scope>
    <source>
        <strain evidence="2">CGMCC 1.12770</strain>
    </source>
</reference>
<dbReference type="EMBL" id="BMFU01000004">
    <property type="protein sequence ID" value="GGH60216.1"/>
    <property type="molecule type" value="Genomic_DNA"/>
</dbReference>
<proteinExistence type="predicted"/>
<protein>
    <recommendedName>
        <fullName evidence="3">DUF4269 domain-containing protein</fullName>
    </recommendedName>
</protein>
<accession>A0ABQ1ZDL7</accession>
<evidence type="ECO:0008006" key="3">
    <source>
        <dbReference type="Google" id="ProtNLM"/>
    </source>
</evidence>
<organism evidence="1 2">
    <name type="scientific">Paenibacillus silvae</name>
    <dbReference type="NCBI Taxonomy" id="1325358"/>
    <lineage>
        <taxon>Bacteria</taxon>
        <taxon>Bacillati</taxon>
        <taxon>Bacillota</taxon>
        <taxon>Bacilli</taxon>
        <taxon>Bacillales</taxon>
        <taxon>Paenibacillaceae</taxon>
        <taxon>Paenibacillus</taxon>
    </lineage>
</organism>
<dbReference type="Pfam" id="PF14091">
    <property type="entry name" value="DUF4269"/>
    <property type="match status" value="1"/>
</dbReference>
<sequence length="152" mass="17975">MVGTIPIGINIETSDLDIICEVKNFEEFERLCKEHFRDKQGFSITRRVVEEIERIKINFMIENWPIELFGQNKSTSEQNGYLHMIIEDRMLKLYGKKFKEHIIHLKSTGMKTEPAFAKILRLEGDPYLKLLEINNWTDEELRDLWVDSNDVA</sequence>
<evidence type="ECO:0000313" key="2">
    <source>
        <dbReference type="Proteomes" id="UP000652153"/>
    </source>
</evidence>
<dbReference type="Gene3D" id="3.30.460.40">
    <property type="match status" value="1"/>
</dbReference>
<name>A0ABQ1ZDL7_9BACL</name>
<keyword evidence="2" id="KW-1185">Reference proteome</keyword>
<comment type="caution">
    <text evidence="1">The sequence shown here is derived from an EMBL/GenBank/DDBJ whole genome shotgun (WGS) entry which is preliminary data.</text>
</comment>
<gene>
    <name evidence="1" type="ORF">GCM10008014_34540</name>
</gene>
<dbReference type="Proteomes" id="UP000652153">
    <property type="component" value="Unassembled WGS sequence"/>
</dbReference>
<evidence type="ECO:0000313" key="1">
    <source>
        <dbReference type="EMBL" id="GGH60216.1"/>
    </source>
</evidence>
<dbReference type="InterPro" id="IPR025365">
    <property type="entry name" value="DUF4269"/>
</dbReference>